<evidence type="ECO:0000256" key="3">
    <source>
        <dbReference type="ARBA" id="ARBA00022755"/>
    </source>
</evidence>
<evidence type="ECO:0000256" key="2">
    <source>
        <dbReference type="ARBA" id="ARBA00022679"/>
    </source>
</evidence>
<dbReference type="EC" id="2.1.2.2" evidence="6"/>
<dbReference type="Proteomes" id="UP000198618">
    <property type="component" value="Unassembled WGS sequence"/>
</dbReference>
<dbReference type="AlphaFoldDB" id="A0A1I0E308"/>
<proteinExistence type="inferred from homology"/>
<dbReference type="InterPro" id="IPR004607">
    <property type="entry name" value="GART"/>
</dbReference>
<dbReference type="GO" id="GO:0004644">
    <property type="term" value="F:phosphoribosylglycinamide formyltransferase activity"/>
    <property type="evidence" value="ECO:0007669"/>
    <property type="project" value="UniProtKB-UniRule"/>
</dbReference>
<evidence type="ECO:0000313" key="9">
    <source>
        <dbReference type="Proteomes" id="UP000198618"/>
    </source>
</evidence>
<keyword evidence="9" id="KW-1185">Reference proteome</keyword>
<dbReference type="SUPFAM" id="SSF53328">
    <property type="entry name" value="Formyltransferase"/>
    <property type="match status" value="1"/>
</dbReference>
<dbReference type="RefSeq" id="WP_090870177.1">
    <property type="nucleotide sequence ID" value="NZ_FOHE01000010.1"/>
</dbReference>
<evidence type="ECO:0000256" key="1">
    <source>
        <dbReference type="ARBA" id="ARBA00005054"/>
    </source>
</evidence>
<dbReference type="InterPro" id="IPR036477">
    <property type="entry name" value="Formyl_transf_N_sf"/>
</dbReference>
<dbReference type="Gene3D" id="3.40.50.170">
    <property type="entry name" value="Formyl transferase, N-terminal domain"/>
    <property type="match status" value="1"/>
</dbReference>
<sequence>MSKIRVAVFASGDGSNFQALLDNEDLVCEIVLLVCDNPGAKVIERAENAGIPTYVFDPNEYKSKLEYELHLLKALVNAEVRWMFLAGYMRILSPLLVEVGEDRILNIHPSLLPAFPGKDAIKQALEAGVEKTGVTVHYVDEGIDTGRIVAQEEVEILPNDTEKTLKERIQRVEHRLYPQVINDVLIEFSKYDKGI</sequence>
<comment type="function">
    <text evidence="6">Catalyzes the transfer of a formyl group from 10-formyltetrahydrofolate to 5-phospho-ribosyl-glycinamide (GAR), producing 5-phospho-ribosyl-N-formylglycinamide (FGAR) and tetrahydrofolate.</text>
</comment>
<protein>
    <recommendedName>
        <fullName evidence="6">Phosphoribosylglycinamide formyltransferase</fullName>
        <ecNumber evidence="6">2.1.2.2</ecNumber>
    </recommendedName>
    <alternativeName>
        <fullName evidence="6">5'-phosphoribosylglycinamide transformylase</fullName>
    </alternativeName>
    <alternativeName>
        <fullName evidence="6">GAR transformylase</fullName>
        <shortName evidence="6">GART</shortName>
    </alternativeName>
</protein>
<gene>
    <name evidence="6" type="primary">purN</name>
    <name evidence="8" type="ORF">SAMN05216389_11089</name>
</gene>
<evidence type="ECO:0000256" key="4">
    <source>
        <dbReference type="ARBA" id="ARBA00038440"/>
    </source>
</evidence>
<dbReference type="HAMAP" id="MF_01930">
    <property type="entry name" value="PurN"/>
    <property type="match status" value="1"/>
</dbReference>
<dbReference type="OrthoDB" id="9806170at2"/>
<evidence type="ECO:0000256" key="5">
    <source>
        <dbReference type="ARBA" id="ARBA00047664"/>
    </source>
</evidence>
<dbReference type="EMBL" id="FOHE01000010">
    <property type="protein sequence ID" value="SET39484.1"/>
    <property type="molecule type" value="Genomic_DNA"/>
</dbReference>
<dbReference type="PROSITE" id="PS00373">
    <property type="entry name" value="GART"/>
    <property type="match status" value="1"/>
</dbReference>
<comment type="similarity">
    <text evidence="4 6">Belongs to the GART family.</text>
</comment>
<feature type="binding site" evidence="6">
    <location>
        <position position="64"/>
    </location>
    <ligand>
        <name>(6R)-10-formyltetrahydrofolate</name>
        <dbReference type="ChEBI" id="CHEBI:195366"/>
    </ligand>
</feature>
<dbReference type="InterPro" id="IPR001555">
    <property type="entry name" value="GART_AS"/>
</dbReference>
<feature type="binding site" evidence="6">
    <location>
        <begin position="14"/>
        <end position="16"/>
    </location>
    <ligand>
        <name>N(1)-(5-phospho-beta-D-ribosyl)glycinamide</name>
        <dbReference type="ChEBI" id="CHEBI:143788"/>
    </ligand>
</feature>
<feature type="site" description="Raises pKa of active site His" evidence="6">
    <location>
        <position position="144"/>
    </location>
</feature>
<dbReference type="PANTHER" id="PTHR43369:SF2">
    <property type="entry name" value="PHOSPHORIBOSYLGLYCINAMIDE FORMYLTRANSFERASE"/>
    <property type="match status" value="1"/>
</dbReference>
<dbReference type="STRING" id="930131.SAMN05216389_11089"/>
<comment type="catalytic activity">
    <reaction evidence="5 6">
        <text>N(1)-(5-phospho-beta-D-ribosyl)glycinamide + (6R)-10-formyltetrahydrofolate = N(2)-formyl-N(1)-(5-phospho-beta-D-ribosyl)glycinamide + (6S)-5,6,7,8-tetrahydrofolate + H(+)</text>
        <dbReference type="Rhea" id="RHEA:15053"/>
        <dbReference type="ChEBI" id="CHEBI:15378"/>
        <dbReference type="ChEBI" id="CHEBI:57453"/>
        <dbReference type="ChEBI" id="CHEBI:143788"/>
        <dbReference type="ChEBI" id="CHEBI:147286"/>
        <dbReference type="ChEBI" id="CHEBI:195366"/>
        <dbReference type="EC" id="2.1.2.2"/>
    </reaction>
</comment>
<dbReference type="CDD" id="cd08645">
    <property type="entry name" value="FMT_core_GART"/>
    <property type="match status" value="1"/>
</dbReference>
<evidence type="ECO:0000259" key="7">
    <source>
        <dbReference type="Pfam" id="PF00551"/>
    </source>
</evidence>
<evidence type="ECO:0000256" key="6">
    <source>
        <dbReference type="HAMAP-Rule" id="MF_01930"/>
    </source>
</evidence>
<dbReference type="GO" id="GO:0005829">
    <property type="term" value="C:cytosol"/>
    <property type="evidence" value="ECO:0007669"/>
    <property type="project" value="TreeGrafter"/>
</dbReference>
<keyword evidence="3 6" id="KW-0658">Purine biosynthesis</keyword>
<comment type="pathway">
    <text evidence="1 6">Purine metabolism; IMP biosynthesis via de novo pathway; N(2)-formyl-N(1)-(5-phospho-D-ribosyl)glycinamide from N(1)-(5-phospho-D-ribosyl)glycinamide (10-formyl THF route): step 1/1.</text>
</comment>
<name>A0A1I0E308_9BACI</name>
<feature type="active site" description="Proton donor" evidence="6">
    <location>
        <position position="108"/>
    </location>
</feature>
<evidence type="ECO:0000313" key="8">
    <source>
        <dbReference type="EMBL" id="SET39484.1"/>
    </source>
</evidence>
<accession>A0A1I0E308</accession>
<dbReference type="Pfam" id="PF00551">
    <property type="entry name" value="Formyl_trans_N"/>
    <property type="match status" value="1"/>
</dbReference>
<dbReference type="GO" id="GO:0006189">
    <property type="term" value="P:'de novo' IMP biosynthetic process"/>
    <property type="evidence" value="ECO:0007669"/>
    <property type="project" value="UniProtKB-UniRule"/>
</dbReference>
<reference evidence="8 9" key="1">
    <citation type="submission" date="2016-10" db="EMBL/GenBank/DDBJ databases">
        <authorList>
            <person name="de Groot N.N."/>
        </authorList>
    </citation>
    <scope>NUCLEOTIDE SEQUENCE [LARGE SCALE GENOMIC DNA]</scope>
    <source>
        <strain evidence="8 9">IBRC-M 10780</strain>
    </source>
</reference>
<dbReference type="PANTHER" id="PTHR43369">
    <property type="entry name" value="PHOSPHORIBOSYLGLYCINAMIDE FORMYLTRANSFERASE"/>
    <property type="match status" value="1"/>
</dbReference>
<keyword evidence="2 6" id="KW-0808">Transferase</keyword>
<dbReference type="InterPro" id="IPR002376">
    <property type="entry name" value="Formyl_transf_N"/>
</dbReference>
<dbReference type="NCBIfam" id="TIGR00639">
    <property type="entry name" value="PurN"/>
    <property type="match status" value="1"/>
</dbReference>
<feature type="binding site" evidence="6">
    <location>
        <position position="106"/>
    </location>
    <ligand>
        <name>(6R)-10-formyltetrahydrofolate</name>
        <dbReference type="ChEBI" id="CHEBI:195366"/>
    </ligand>
</feature>
<feature type="binding site" evidence="6">
    <location>
        <begin position="89"/>
        <end position="92"/>
    </location>
    <ligand>
        <name>(6R)-10-formyltetrahydrofolate</name>
        <dbReference type="ChEBI" id="CHEBI:195366"/>
    </ligand>
</feature>
<dbReference type="UniPathway" id="UPA00074">
    <property type="reaction ID" value="UER00126"/>
</dbReference>
<organism evidence="8 9">
    <name type="scientific">Oceanobacillus limi</name>
    <dbReference type="NCBI Taxonomy" id="930131"/>
    <lineage>
        <taxon>Bacteria</taxon>
        <taxon>Bacillati</taxon>
        <taxon>Bacillota</taxon>
        <taxon>Bacilli</taxon>
        <taxon>Bacillales</taxon>
        <taxon>Bacillaceae</taxon>
        <taxon>Oceanobacillus</taxon>
    </lineage>
</organism>
<feature type="domain" description="Formyl transferase N-terminal" evidence="7">
    <location>
        <begin position="5"/>
        <end position="181"/>
    </location>
</feature>